<feature type="domain" description="C2H2-type" evidence="1">
    <location>
        <begin position="135"/>
        <end position="160"/>
    </location>
</feature>
<protein>
    <submittedName>
        <fullName evidence="2">Oidioi.mRNA.OKI2018_I69.PAR.g10971.t1.cds</fullName>
    </submittedName>
</protein>
<dbReference type="EMBL" id="OU015568">
    <property type="protein sequence ID" value="CAG5085703.1"/>
    <property type="molecule type" value="Genomic_DNA"/>
</dbReference>
<feature type="domain" description="C2H2-type" evidence="1">
    <location>
        <begin position="173"/>
        <end position="197"/>
    </location>
</feature>
<sequence length="206" mass="24665">MSKRRIEKFLLNYFESNNYSETLKTFQDEIKEENTETRILSFKIIKAPKIIVDIEEKRKKSRKKEEVKIPKEFKRIAKRAGIPKDQFEFFYEHRESFNWELFKPTVYCTVCKETSEHYNFCFTQHMKEKHNYSDTPCNFADCKFVANSESSLLRHQASFHGMGKRKPSARACLKCKYPSCNYQASIDYALQRHYSIHENRSAECYL</sequence>
<feature type="domain" description="C2H2-type" evidence="1">
    <location>
        <begin position="106"/>
        <end position="130"/>
    </location>
</feature>
<proteinExistence type="predicted"/>
<keyword evidence="3" id="KW-1185">Reference proteome</keyword>
<evidence type="ECO:0000313" key="3">
    <source>
        <dbReference type="Proteomes" id="UP001158576"/>
    </source>
</evidence>
<dbReference type="InterPro" id="IPR006594">
    <property type="entry name" value="LisH"/>
</dbReference>
<accession>A0ABN7S078</accession>
<dbReference type="SMART" id="SM00667">
    <property type="entry name" value="LisH"/>
    <property type="match status" value="1"/>
</dbReference>
<dbReference type="Proteomes" id="UP001158576">
    <property type="component" value="Chromosome PAR"/>
</dbReference>
<name>A0ABN7S078_OIKDI</name>
<organism evidence="2 3">
    <name type="scientific">Oikopleura dioica</name>
    <name type="common">Tunicate</name>
    <dbReference type="NCBI Taxonomy" id="34765"/>
    <lineage>
        <taxon>Eukaryota</taxon>
        <taxon>Metazoa</taxon>
        <taxon>Chordata</taxon>
        <taxon>Tunicata</taxon>
        <taxon>Appendicularia</taxon>
        <taxon>Copelata</taxon>
        <taxon>Oikopleuridae</taxon>
        <taxon>Oikopleura</taxon>
    </lineage>
</organism>
<dbReference type="SMART" id="SM00355">
    <property type="entry name" value="ZnF_C2H2"/>
    <property type="match status" value="3"/>
</dbReference>
<evidence type="ECO:0000259" key="1">
    <source>
        <dbReference type="SMART" id="SM00355"/>
    </source>
</evidence>
<gene>
    <name evidence="2" type="ORF">OKIOD_LOCUS2529</name>
</gene>
<evidence type="ECO:0000313" key="2">
    <source>
        <dbReference type="EMBL" id="CAG5085703.1"/>
    </source>
</evidence>
<dbReference type="PROSITE" id="PS50896">
    <property type="entry name" value="LISH"/>
    <property type="match status" value="1"/>
</dbReference>
<dbReference type="InterPro" id="IPR013087">
    <property type="entry name" value="Znf_C2H2_type"/>
</dbReference>
<reference evidence="2 3" key="1">
    <citation type="submission" date="2021-04" db="EMBL/GenBank/DDBJ databases">
        <authorList>
            <person name="Bliznina A."/>
        </authorList>
    </citation>
    <scope>NUCLEOTIDE SEQUENCE [LARGE SCALE GENOMIC DNA]</scope>
</reference>